<proteinExistence type="predicted"/>
<feature type="disulfide bond" evidence="5">
    <location>
        <begin position="156"/>
        <end position="171"/>
    </location>
</feature>
<dbReference type="GO" id="GO:0043120">
    <property type="term" value="F:tumor necrosis factor binding"/>
    <property type="evidence" value="ECO:0007669"/>
    <property type="project" value="TreeGrafter"/>
</dbReference>
<dbReference type="PROSITE" id="PS00652">
    <property type="entry name" value="TNFR_NGFR_1"/>
    <property type="match status" value="1"/>
</dbReference>
<reference evidence="10" key="1">
    <citation type="submission" date="2021-04" db="EMBL/GenBank/DDBJ databases">
        <authorList>
            <consortium name="Wellcome Sanger Institute Data Sharing"/>
        </authorList>
    </citation>
    <scope>NUCLEOTIDE SEQUENCE [LARGE SCALE GENOMIC DNA]</scope>
</reference>
<feature type="repeat" description="TNFR-Cys" evidence="5">
    <location>
        <begin position="28"/>
        <end position="65"/>
    </location>
</feature>
<keyword evidence="4" id="KW-0325">Glycoprotein</keyword>
<dbReference type="PANTHER" id="PTHR47386">
    <property type="entry name" value="TUMOR NECROSIS FACTOR RECEPTOR SUPERFAMILY MEMBER 1B"/>
    <property type="match status" value="1"/>
</dbReference>
<dbReference type="InParanoid" id="A0A3Q1KI73"/>
<feature type="transmembrane region" description="Helical" evidence="7">
    <location>
        <begin position="260"/>
        <end position="282"/>
    </location>
</feature>
<feature type="domain" description="TNFR-Cys" evidence="9">
    <location>
        <begin position="110"/>
        <end position="153"/>
    </location>
</feature>
<dbReference type="SUPFAM" id="SSF57586">
    <property type="entry name" value="TNF receptor-like"/>
    <property type="match status" value="3"/>
</dbReference>
<evidence type="ECO:0000313" key="10">
    <source>
        <dbReference type="Ensembl" id="ENSATEP00000036311.1"/>
    </source>
</evidence>
<keyword evidence="1 8" id="KW-0732">Signal</keyword>
<feature type="repeat" description="TNFR-Cys" evidence="5">
    <location>
        <begin position="110"/>
        <end position="153"/>
    </location>
</feature>
<dbReference type="Gene3D" id="2.10.50.10">
    <property type="entry name" value="Tumor Necrosis Factor Receptor, subunit A, domain 2"/>
    <property type="match status" value="2"/>
</dbReference>
<evidence type="ECO:0000256" key="2">
    <source>
        <dbReference type="ARBA" id="ARBA00022737"/>
    </source>
</evidence>
<keyword evidence="7" id="KW-1133">Transmembrane helix</keyword>
<dbReference type="OMA" id="AQNCFSC"/>
<gene>
    <name evidence="10" type="primary">TNFRSF1B</name>
</gene>
<dbReference type="GO" id="GO:0048714">
    <property type="term" value="P:positive regulation of oligodendrocyte differentiation"/>
    <property type="evidence" value="ECO:0007669"/>
    <property type="project" value="TreeGrafter"/>
</dbReference>
<keyword evidence="2" id="KW-0677">Repeat</keyword>
<dbReference type="GO" id="GO:0042129">
    <property type="term" value="P:regulation of T cell proliferation"/>
    <property type="evidence" value="ECO:0007669"/>
    <property type="project" value="TreeGrafter"/>
</dbReference>
<dbReference type="RefSeq" id="XP_026205789.1">
    <property type="nucleotide sequence ID" value="XM_026350004.1"/>
</dbReference>
<dbReference type="GeneID" id="113155340"/>
<dbReference type="SMART" id="SM00208">
    <property type="entry name" value="TNFR"/>
    <property type="match status" value="4"/>
</dbReference>
<dbReference type="GO" id="GO:0150079">
    <property type="term" value="P:negative regulation of neuroinflammatory response"/>
    <property type="evidence" value="ECO:0007669"/>
    <property type="project" value="TreeGrafter"/>
</dbReference>
<evidence type="ECO:0000256" key="4">
    <source>
        <dbReference type="ARBA" id="ARBA00023180"/>
    </source>
</evidence>
<keyword evidence="7" id="KW-0472">Membrane</keyword>
<feature type="disulfide bond" evidence="5">
    <location>
        <begin position="111"/>
        <end position="126"/>
    </location>
</feature>
<evidence type="ECO:0000256" key="6">
    <source>
        <dbReference type="SAM" id="MobiDB-lite"/>
    </source>
</evidence>
<dbReference type="GO" id="GO:0051044">
    <property type="term" value="P:positive regulation of membrane protein ectodomain proteolysis"/>
    <property type="evidence" value="ECO:0007669"/>
    <property type="project" value="TreeGrafter"/>
</dbReference>
<accession>A0A3Q1KI73</accession>
<dbReference type="GO" id="GO:0097191">
    <property type="term" value="P:extrinsic apoptotic signaling pathway"/>
    <property type="evidence" value="ECO:0007669"/>
    <property type="project" value="TreeGrafter"/>
</dbReference>
<feature type="signal peptide" evidence="8">
    <location>
        <begin position="1"/>
        <end position="20"/>
    </location>
</feature>
<evidence type="ECO:0000256" key="8">
    <source>
        <dbReference type="SAM" id="SignalP"/>
    </source>
</evidence>
<feature type="disulfide bond" evidence="5">
    <location>
        <begin position="44"/>
        <end position="57"/>
    </location>
</feature>
<dbReference type="PANTHER" id="PTHR47386:SF1">
    <property type="entry name" value="TUMOR NECROSIS FACTOR RECEPTOR SUPERFAMILY MEMBER 1B"/>
    <property type="match status" value="1"/>
</dbReference>
<dbReference type="CDD" id="cd15835">
    <property type="entry name" value="TNFRSF1B_teleost"/>
    <property type="match status" value="1"/>
</dbReference>
<feature type="disulfide bond" evidence="5">
    <location>
        <begin position="135"/>
        <end position="153"/>
    </location>
</feature>
<dbReference type="OrthoDB" id="8633482at2759"/>
<feature type="repeat" description="TNFR-Cys" evidence="5">
    <location>
        <begin position="155"/>
        <end position="194"/>
    </location>
</feature>
<feature type="region of interest" description="Disordered" evidence="6">
    <location>
        <begin position="341"/>
        <end position="419"/>
    </location>
</feature>
<dbReference type="PROSITE" id="PS50050">
    <property type="entry name" value="TNFR_NGFR_2"/>
    <property type="match status" value="4"/>
</dbReference>
<sequence>MKDIPVLLVLLIAQLTEVCPQPYQANGNCQDSKKYMLDGSNLCCSKCQPGYRLAQQCSETTDSVCEQCNPDQYMEGWNYAQNCFSCTKCKSSKGLQYAQNCSATTRSRCTCRPGWYCTMDYQNPYCTSCEKYKICKVGFGVSIPGTNNSNVKCERCPDGTFSDTASFTDRCRRHTDCGSRAVVRKGNTTSDTVCEPVTSSTQGKELHTKFALTFASRMTTTLHSTSALELTGSTQSATNSVFNYSTKSPTPDTGSDFQTAAVISGVTAVLLLFFAVILLFLCTRTCKKDADKFHPKVDANGNCESVDKINLGYVRETQLTSFAVTSPEQQCLLERGEASSDYSQCSNNTETLTRTEGSSSHESISPLQSTVGFPNPSSALSEPMPLISNTDPVPLQPSVLTQSSSSSQPTSPQIISPVTTSPHVNVNITFHIGNGSCGTAPVTPTDLIQAGCKLPLGQEEESFSIPQQEYGKQSLISVQETSSYSV</sequence>
<protein>
    <recommendedName>
        <fullName evidence="9">TNFR-Cys domain-containing protein</fullName>
    </recommendedName>
</protein>
<dbReference type="GO" id="GO:0031643">
    <property type="term" value="P:positive regulation of myelination"/>
    <property type="evidence" value="ECO:0007669"/>
    <property type="project" value="TreeGrafter"/>
</dbReference>
<dbReference type="AlphaFoldDB" id="A0A3Q1KI73"/>
<organism evidence="10 11">
    <name type="scientific">Anabas testudineus</name>
    <name type="common">Climbing perch</name>
    <name type="synonym">Anthias testudineus</name>
    <dbReference type="NCBI Taxonomy" id="64144"/>
    <lineage>
        <taxon>Eukaryota</taxon>
        <taxon>Metazoa</taxon>
        <taxon>Chordata</taxon>
        <taxon>Craniata</taxon>
        <taxon>Vertebrata</taxon>
        <taxon>Euteleostomi</taxon>
        <taxon>Actinopterygii</taxon>
        <taxon>Neopterygii</taxon>
        <taxon>Teleostei</taxon>
        <taxon>Neoteleostei</taxon>
        <taxon>Acanthomorphata</taxon>
        <taxon>Anabantaria</taxon>
        <taxon>Anabantiformes</taxon>
        <taxon>Anabantoidei</taxon>
        <taxon>Anabantidae</taxon>
        <taxon>Anabas</taxon>
    </lineage>
</organism>
<evidence type="ECO:0000256" key="5">
    <source>
        <dbReference type="PROSITE-ProRule" id="PRU00206"/>
    </source>
</evidence>
<reference evidence="10" key="3">
    <citation type="submission" date="2025-09" db="UniProtKB">
        <authorList>
            <consortium name="Ensembl"/>
        </authorList>
    </citation>
    <scope>IDENTIFICATION</scope>
</reference>
<dbReference type="Ensembl" id="ENSATET00000036830.3">
    <property type="protein sequence ID" value="ENSATEP00000036311.1"/>
    <property type="gene ID" value="ENSATEG00000024949.3"/>
</dbReference>
<feature type="compositionally biased region" description="Low complexity" evidence="6">
    <location>
        <begin position="396"/>
        <end position="418"/>
    </location>
</feature>
<feature type="domain" description="TNFR-Cys" evidence="9">
    <location>
        <begin position="28"/>
        <end position="65"/>
    </location>
</feature>
<evidence type="ECO:0000256" key="1">
    <source>
        <dbReference type="ARBA" id="ARBA00022729"/>
    </source>
</evidence>
<keyword evidence="7" id="KW-0812">Transmembrane</keyword>
<dbReference type="GO" id="GO:0002724">
    <property type="term" value="P:regulation of T cell cytokine production"/>
    <property type="evidence" value="ECO:0007669"/>
    <property type="project" value="TreeGrafter"/>
</dbReference>
<feature type="disulfide bond" evidence="5">
    <location>
        <begin position="68"/>
        <end position="83"/>
    </location>
</feature>
<feature type="domain" description="TNFR-Cys" evidence="9">
    <location>
        <begin position="67"/>
        <end position="109"/>
    </location>
</feature>
<dbReference type="GO" id="GO:0005031">
    <property type="term" value="F:tumor necrosis factor receptor activity"/>
    <property type="evidence" value="ECO:0007669"/>
    <property type="project" value="TreeGrafter"/>
</dbReference>
<evidence type="ECO:0000259" key="9">
    <source>
        <dbReference type="PROSITE" id="PS50050"/>
    </source>
</evidence>
<dbReference type="InterPro" id="IPR001368">
    <property type="entry name" value="TNFR/NGFR_Cys_rich_reg"/>
</dbReference>
<dbReference type="Pfam" id="PF00020">
    <property type="entry name" value="TNFR_c6"/>
    <property type="match status" value="3"/>
</dbReference>
<name>A0A3Q1KI73_ANATE</name>
<feature type="domain" description="TNFR-Cys" evidence="9">
    <location>
        <begin position="155"/>
        <end position="194"/>
    </location>
</feature>
<keyword evidence="3 5" id="KW-1015">Disulfide bond</keyword>
<evidence type="ECO:0000256" key="3">
    <source>
        <dbReference type="ARBA" id="ARBA00023157"/>
    </source>
</evidence>
<keyword evidence="11" id="KW-1185">Reference proteome</keyword>
<dbReference type="InterPro" id="IPR051670">
    <property type="entry name" value="TNF_chemokine_rcpt-like"/>
</dbReference>
<feature type="chain" id="PRO_5018750081" description="TNFR-Cys domain-containing protein" evidence="8">
    <location>
        <begin position="21"/>
        <end position="486"/>
    </location>
</feature>
<evidence type="ECO:0000256" key="7">
    <source>
        <dbReference type="SAM" id="Phobius"/>
    </source>
</evidence>
<dbReference type="GO" id="GO:0008630">
    <property type="term" value="P:intrinsic apoptotic signaling pathway in response to DNA damage"/>
    <property type="evidence" value="ECO:0007669"/>
    <property type="project" value="TreeGrafter"/>
</dbReference>
<evidence type="ECO:0000313" key="11">
    <source>
        <dbReference type="Proteomes" id="UP000265040"/>
    </source>
</evidence>
<feature type="compositionally biased region" description="Polar residues" evidence="6">
    <location>
        <begin position="341"/>
        <end position="380"/>
    </location>
</feature>
<feature type="disulfide bond" evidence="5">
    <location>
        <begin position="47"/>
        <end position="65"/>
    </location>
</feature>
<comment type="caution">
    <text evidence="5">Lacks conserved residue(s) required for the propagation of feature annotation.</text>
</comment>
<dbReference type="GeneTree" id="ENSGT00940000166932"/>
<feature type="repeat" description="TNFR-Cys" evidence="5">
    <location>
        <begin position="67"/>
        <end position="109"/>
    </location>
</feature>
<dbReference type="Proteomes" id="UP000265040">
    <property type="component" value="Chromosome 5"/>
</dbReference>
<reference evidence="10" key="2">
    <citation type="submission" date="2025-08" db="UniProtKB">
        <authorList>
            <consortium name="Ensembl"/>
        </authorList>
    </citation>
    <scope>IDENTIFICATION</scope>
</reference>